<keyword evidence="8" id="KW-1185">Reference proteome</keyword>
<keyword evidence="4 6" id="KW-0472">Membrane</keyword>
<evidence type="ECO:0000256" key="6">
    <source>
        <dbReference type="SAM" id="Phobius"/>
    </source>
</evidence>
<reference evidence="7 8" key="1">
    <citation type="submission" date="2024-05" db="EMBL/GenBank/DDBJ databases">
        <authorList>
            <person name="Wallberg A."/>
        </authorList>
    </citation>
    <scope>NUCLEOTIDE SEQUENCE [LARGE SCALE GENOMIC DNA]</scope>
</reference>
<comment type="subcellular location">
    <subcellularLocation>
        <location evidence="1">Membrane</location>
        <topology evidence="1">Multi-pass membrane protein</topology>
    </subcellularLocation>
</comment>
<dbReference type="InterPro" id="IPR052808">
    <property type="entry name" value="GPCR_Mth-like"/>
</dbReference>
<protein>
    <submittedName>
        <fullName evidence="7">Uncharacterized protein</fullName>
    </submittedName>
</protein>
<name>A0AAV2S5F8_MEGNR</name>
<evidence type="ECO:0000313" key="7">
    <source>
        <dbReference type="EMBL" id="CAL4166365.1"/>
    </source>
</evidence>
<feature type="transmembrane region" description="Helical" evidence="6">
    <location>
        <begin position="41"/>
        <end position="64"/>
    </location>
</feature>
<organism evidence="7 8">
    <name type="scientific">Meganyctiphanes norvegica</name>
    <name type="common">Northern krill</name>
    <name type="synonym">Thysanopoda norvegica</name>
    <dbReference type="NCBI Taxonomy" id="48144"/>
    <lineage>
        <taxon>Eukaryota</taxon>
        <taxon>Metazoa</taxon>
        <taxon>Ecdysozoa</taxon>
        <taxon>Arthropoda</taxon>
        <taxon>Crustacea</taxon>
        <taxon>Multicrustacea</taxon>
        <taxon>Malacostraca</taxon>
        <taxon>Eumalacostraca</taxon>
        <taxon>Eucarida</taxon>
        <taxon>Euphausiacea</taxon>
        <taxon>Euphausiidae</taxon>
        <taxon>Meganyctiphanes</taxon>
    </lineage>
</organism>
<evidence type="ECO:0000256" key="3">
    <source>
        <dbReference type="ARBA" id="ARBA00022989"/>
    </source>
</evidence>
<accession>A0AAV2S5F8</accession>
<dbReference type="GO" id="GO:0016020">
    <property type="term" value="C:membrane"/>
    <property type="evidence" value="ECO:0007669"/>
    <property type="project" value="UniProtKB-SubCell"/>
</dbReference>
<evidence type="ECO:0000256" key="5">
    <source>
        <dbReference type="SAM" id="MobiDB-lite"/>
    </source>
</evidence>
<dbReference type="PANTHER" id="PTHR46953">
    <property type="entry name" value="G-PROTEIN COUPLED RECEPTOR MTH-LIKE 1-RELATED"/>
    <property type="match status" value="1"/>
</dbReference>
<proteinExistence type="predicted"/>
<feature type="compositionally biased region" description="Basic and acidic residues" evidence="5">
    <location>
        <begin position="236"/>
        <end position="245"/>
    </location>
</feature>
<dbReference type="AlphaFoldDB" id="A0AAV2S5F8"/>
<feature type="transmembrane region" description="Helical" evidence="6">
    <location>
        <begin position="126"/>
        <end position="146"/>
    </location>
</feature>
<gene>
    <name evidence="7" type="ORF">MNOR_LOCUS33410</name>
</gene>
<feature type="transmembrane region" description="Helical" evidence="6">
    <location>
        <begin position="101"/>
        <end position="120"/>
    </location>
</feature>
<sequence length="257" mass="29030">MITITVQFAAPNDGSIPGLVHPRIGESRCWFNDENITLLCYYYGPTGVLMVINTIFLANTYNYLRIIRGDNKSPNDPDGYTLSSAEISRKYDFFAAFWQRFYLLVLICGCYIADVLAWKIPPRELWAITDFLNVLQGSLVLLIFLCHRNKRHLVREKLPKIFQLSNFCTSCAKSVQNNKILSSKIISNLNPISSYSKNKNSSSSFDLNKNNSSVSTPSTGIRSLSLTWNDSKPVDSNDIHPENYDNHISSEGSYTAC</sequence>
<dbReference type="EMBL" id="CAXKWB010048073">
    <property type="protein sequence ID" value="CAL4166365.1"/>
    <property type="molecule type" value="Genomic_DNA"/>
</dbReference>
<feature type="compositionally biased region" description="Polar residues" evidence="5">
    <location>
        <begin position="246"/>
        <end position="257"/>
    </location>
</feature>
<evidence type="ECO:0000256" key="4">
    <source>
        <dbReference type="ARBA" id="ARBA00023136"/>
    </source>
</evidence>
<evidence type="ECO:0000256" key="1">
    <source>
        <dbReference type="ARBA" id="ARBA00004141"/>
    </source>
</evidence>
<dbReference type="PANTHER" id="PTHR46953:SF1">
    <property type="entry name" value="G-PROTEIN COUPLED RECEPTOR MTH-LIKE 1-RELATED"/>
    <property type="match status" value="1"/>
</dbReference>
<dbReference type="Proteomes" id="UP001497623">
    <property type="component" value="Unassembled WGS sequence"/>
</dbReference>
<dbReference type="Pfam" id="PF00002">
    <property type="entry name" value="7tm_2"/>
    <property type="match status" value="1"/>
</dbReference>
<keyword evidence="2 6" id="KW-0812">Transmembrane</keyword>
<dbReference type="InterPro" id="IPR000832">
    <property type="entry name" value="GPCR_2_secretin-like"/>
</dbReference>
<feature type="region of interest" description="Disordered" evidence="5">
    <location>
        <begin position="236"/>
        <end position="257"/>
    </location>
</feature>
<dbReference type="GO" id="GO:0004930">
    <property type="term" value="F:G protein-coupled receptor activity"/>
    <property type="evidence" value="ECO:0007669"/>
    <property type="project" value="InterPro"/>
</dbReference>
<comment type="caution">
    <text evidence="7">The sequence shown here is derived from an EMBL/GenBank/DDBJ whole genome shotgun (WGS) entry which is preliminary data.</text>
</comment>
<evidence type="ECO:0000256" key="2">
    <source>
        <dbReference type="ARBA" id="ARBA00022692"/>
    </source>
</evidence>
<dbReference type="Gene3D" id="1.20.1070.10">
    <property type="entry name" value="Rhodopsin 7-helix transmembrane proteins"/>
    <property type="match status" value="1"/>
</dbReference>
<keyword evidence="3 6" id="KW-1133">Transmembrane helix</keyword>
<evidence type="ECO:0000313" key="8">
    <source>
        <dbReference type="Proteomes" id="UP001497623"/>
    </source>
</evidence>